<reference evidence="2" key="1">
    <citation type="journal article" date="2020" name="Nature">
        <title>Giant virus diversity and host interactions through global metagenomics.</title>
        <authorList>
            <person name="Schulz F."/>
            <person name="Roux S."/>
            <person name="Paez-Espino D."/>
            <person name="Jungbluth S."/>
            <person name="Walsh D.A."/>
            <person name="Denef V.J."/>
            <person name="McMahon K.D."/>
            <person name="Konstantinidis K.T."/>
            <person name="Eloe-Fadrosh E.A."/>
            <person name="Kyrpides N.C."/>
            <person name="Woyke T."/>
        </authorList>
    </citation>
    <scope>NUCLEOTIDE SEQUENCE</scope>
    <source>
        <strain evidence="2">GVMAG-S-1035118-87</strain>
    </source>
</reference>
<sequence>MASAQYEDQIANGKIVVKGADVTHSVNVILCSTSRRQITTVDPRWVPETHAPQARDDYEPMPIGQGKRRRKTRQ</sequence>
<evidence type="ECO:0000313" key="2">
    <source>
        <dbReference type="EMBL" id="QHS79160.1"/>
    </source>
</evidence>
<organism evidence="2">
    <name type="scientific">viral metagenome</name>
    <dbReference type="NCBI Taxonomy" id="1070528"/>
    <lineage>
        <taxon>unclassified sequences</taxon>
        <taxon>metagenomes</taxon>
        <taxon>organismal metagenomes</taxon>
    </lineage>
</organism>
<evidence type="ECO:0000256" key="1">
    <source>
        <dbReference type="SAM" id="MobiDB-lite"/>
    </source>
</evidence>
<name>A0A6C0AI71_9ZZZZ</name>
<accession>A0A6C0AI71</accession>
<dbReference type="EMBL" id="MN740626">
    <property type="protein sequence ID" value="QHS79160.1"/>
    <property type="molecule type" value="Genomic_DNA"/>
</dbReference>
<feature type="region of interest" description="Disordered" evidence="1">
    <location>
        <begin position="43"/>
        <end position="74"/>
    </location>
</feature>
<protein>
    <submittedName>
        <fullName evidence="2">Uncharacterized protein</fullName>
    </submittedName>
</protein>
<proteinExistence type="predicted"/>
<dbReference type="AlphaFoldDB" id="A0A6C0AI71"/>